<dbReference type="eggNOG" id="COG3210">
    <property type="taxonomic scope" value="Bacteria"/>
</dbReference>
<protein>
    <recommendedName>
        <fullName evidence="2">DUF7507 domain-containing protein</fullName>
    </recommendedName>
</protein>
<sequence length="410" mass="44309">MTVTGNTQPTNGSVTVNPDGTFAYTPEPGFVGEDSFEYTVCDDGTPSECTTGTVTIEVTPDYGNSTVANDDAYFGLIDNTISGNVLDNDFDPEGQSQQVDVNATPLNGPSNGTLEINSDGSFIYTPNAGFIGTDQFTYQVSDTGSPVATDVATVYISVREDDYLPPPPPPAIVELALEKVGVFNDENGDQRPQVGETITYTFTVYNTGEVTISDIVIEDPLVDVLGGPINLAPGEVDATTFTAVYAITQADIEQLFVENQALVSGVDPSGDVIEDLSDDPNDDTNVDTNGNGNPDDITVTIIPNVLSDEDIVIYNVMTPNGDGLNDIFMIENIDDYPDNKVQIFNRWGVEVYSTEGYSIDNDNVFRGFSDGRATVRRGERLPTGTYYYIIEYADPDTGEVRRKASFLYIN</sequence>
<organism evidence="3 4">
    <name type="scientific">Leeuwenhoekiella blandensis (strain CECT 7118 / CCUG 51940 / KCTC 22103 / MED217)</name>
    <name type="common">Flavobacterium sp. (strain MED217)</name>
    <dbReference type="NCBI Taxonomy" id="398720"/>
    <lineage>
        <taxon>Bacteria</taxon>
        <taxon>Pseudomonadati</taxon>
        <taxon>Bacteroidota</taxon>
        <taxon>Flavobacteriia</taxon>
        <taxon>Flavobacteriales</taxon>
        <taxon>Flavobacteriaceae</taxon>
        <taxon>Leeuwenhoekiella</taxon>
    </lineage>
</organism>
<evidence type="ECO:0000313" key="4">
    <source>
        <dbReference type="Proteomes" id="UP000001601"/>
    </source>
</evidence>
<accession>A3XR09</accession>
<dbReference type="Pfam" id="PF17963">
    <property type="entry name" value="Big_9"/>
    <property type="match status" value="2"/>
</dbReference>
<dbReference type="EMBL" id="AANC01000011">
    <property type="protein sequence ID" value="EAQ48014.1"/>
    <property type="molecule type" value="Genomic_DNA"/>
</dbReference>
<evidence type="ECO:0000259" key="2">
    <source>
        <dbReference type="Pfam" id="PF24346"/>
    </source>
</evidence>
<dbReference type="Proteomes" id="UP000001601">
    <property type="component" value="Unassembled WGS sequence"/>
</dbReference>
<name>A3XR09_LEEBM</name>
<proteinExistence type="predicted"/>
<feature type="region of interest" description="Disordered" evidence="1">
    <location>
        <begin position="1"/>
        <end position="21"/>
    </location>
</feature>
<dbReference type="HOGENOM" id="CLU_670478_0_0_10"/>
<feature type="domain" description="DUF7507" evidence="2">
    <location>
        <begin position="188"/>
        <end position="275"/>
    </location>
</feature>
<dbReference type="InterPro" id="IPR047589">
    <property type="entry name" value="DUF11_rpt"/>
</dbReference>
<evidence type="ECO:0000256" key="1">
    <source>
        <dbReference type="SAM" id="MobiDB-lite"/>
    </source>
</evidence>
<dbReference type="NCBIfam" id="TIGR01451">
    <property type="entry name" value="B_ant_repeat"/>
    <property type="match status" value="1"/>
</dbReference>
<reference evidence="3 4" key="1">
    <citation type="journal article" date="2007" name="Nature">
        <title>Light stimulates growth of proteorhodopsin-containing marine Flavobacteria.</title>
        <authorList>
            <person name="Gomez-Consarnau L."/>
            <person name="Gonzalez J.M."/>
            <person name="Coll-Llado M."/>
            <person name="Gourdon P."/>
            <person name="Pascher T."/>
            <person name="Neutze R."/>
            <person name="Pedros-Alio C."/>
            <person name="Pinhassi J."/>
        </authorList>
    </citation>
    <scope>NUCLEOTIDE SEQUENCE [LARGE SCALE GENOMIC DNA]</scope>
    <source>
        <strain evidence="3 4">MED217</strain>
    </source>
</reference>
<feature type="compositionally biased region" description="Polar residues" evidence="1">
    <location>
        <begin position="1"/>
        <end position="18"/>
    </location>
</feature>
<dbReference type="STRING" id="398720.MED217_14021"/>
<dbReference type="InterPro" id="IPR055354">
    <property type="entry name" value="DUF7507"/>
</dbReference>
<dbReference type="Pfam" id="PF24346">
    <property type="entry name" value="DUF7507"/>
    <property type="match status" value="1"/>
</dbReference>
<dbReference type="Pfam" id="PF13585">
    <property type="entry name" value="CHU_C"/>
    <property type="match status" value="1"/>
</dbReference>
<comment type="caution">
    <text evidence="3">The sequence shown here is derived from an EMBL/GenBank/DDBJ whole genome shotgun (WGS) entry which is preliminary data.</text>
</comment>
<feature type="compositionally biased region" description="Acidic residues" evidence="1">
    <location>
        <begin position="272"/>
        <end position="285"/>
    </location>
</feature>
<dbReference type="InterPro" id="IPR026341">
    <property type="entry name" value="T9SS_type_B"/>
</dbReference>
<evidence type="ECO:0000313" key="3">
    <source>
        <dbReference type="EMBL" id="EAQ48014.1"/>
    </source>
</evidence>
<keyword evidence="4" id="KW-1185">Reference proteome</keyword>
<gene>
    <name evidence="3" type="ORF">MED217_14021</name>
</gene>
<dbReference type="AlphaFoldDB" id="A3XR09"/>
<feature type="region of interest" description="Disordered" evidence="1">
    <location>
        <begin position="268"/>
        <end position="293"/>
    </location>
</feature>
<dbReference type="Gene3D" id="2.60.40.3440">
    <property type="match status" value="2"/>
</dbReference>
<dbReference type="NCBIfam" id="TIGR04131">
    <property type="entry name" value="Bac_Flav_CTERM"/>
    <property type="match status" value="1"/>
</dbReference>